<protein>
    <recommendedName>
        <fullName evidence="3">RiboL-PSP-HEPN domain-containing protein</fullName>
    </recommendedName>
</protein>
<proteinExistence type="predicted"/>
<dbReference type="Proteomes" id="UP000316993">
    <property type="component" value="Unassembled WGS sequence"/>
</dbReference>
<dbReference type="EMBL" id="VFPV01000002">
    <property type="protein sequence ID" value="TQN03889.1"/>
    <property type="molecule type" value="Genomic_DNA"/>
</dbReference>
<accession>A0A543L9C9</accession>
<evidence type="ECO:0000313" key="1">
    <source>
        <dbReference type="EMBL" id="TQN03889.1"/>
    </source>
</evidence>
<dbReference type="RefSeq" id="WP_142083631.1">
    <property type="nucleotide sequence ID" value="NZ_JAFMZA010000006.1"/>
</dbReference>
<organism evidence="1 2">
    <name type="scientific">Acidovorax temperans</name>
    <dbReference type="NCBI Taxonomy" id="80878"/>
    <lineage>
        <taxon>Bacteria</taxon>
        <taxon>Pseudomonadati</taxon>
        <taxon>Pseudomonadota</taxon>
        <taxon>Betaproteobacteria</taxon>
        <taxon>Burkholderiales</taxon>
        <taxon>Comamonadaceae</taxon>
        <taxon>Acidovorax</taxon>
    </lineage>
</organism>
<gene>
    <name evidence="1" type="ORF">BDD18_2591</name>
</gene>
<dbReference type="AlphaFoldDB" id="A0A543L9C9"/>
<evidence type="ECO:0008006" key="3">
    <source>
        <dbReference type="Google" id="ProtNLM"/>
    </source>
</evidence>
<reference evidence="1 2" key="1">
    <citation type="submission" date="2019-06" db="EMBL/GenBank/DDBJ databases">
        <title>Genomic Encyclopedia of Archaeal and Bacterial Type Strains, Phase II (KMG-II): from individual species to whole genera.</title>
        <authorList>
            <person name="Goeker M."/>
        </authorList>
    </citation>
    <scope>NUCLEOTIDE SEQUENCE [LARGE SCALE GENOMIC DNA]</scope>
    <source>
        <strain evidence="1 2">DSM 7270</strain>
    </source>
</reference>
<name>A0A543L9C9_9BURK</name>
<evidence type="ECO:0000313" key="2">
    <source>
        <dbReference type="Proteomes" id="UP000316993"/>
    </source>
</evidence>
<sequence length="158" mass="18228">MLSLAKASEEGRIYTCTASLLLSAFMIEAYLNHLGSLRNKEWEKIERKIPKLEKYKIFLEAVNIPFDQNRQQHKSLLDLFKFRDSMAHSKTTTDIIDTQLETQLPMSIIPSTAWQKFATLENAEQVSDDSIILIRELHQANGYKKDPFTSAGRGVYFR</sequence>
<comment type="caution">
    <text evidence="1">The sequence shown here is derived from an EMBL/GenBank/DDBJ whole genome shotgun (WGS) entry which is preliminary data.</text>
</comment>